<evidence type="ECO:0000313" key="1">
    <source>
        <dbReference type="EMBL" id="KLK90113.1"/>
    </source>
</evidence>
<dbReference type="STRING" id="1225564.AA309_27550"/>
<dbReference type="EMBL" id="LCYG01000098">
    <property type="protein sequence ID" value="KLK90113.1"/>
    <property type="molecule type" value="Genomic_DNA"/>
</dbReference>
<organism evidence="1 2">
    <name type="scientific">Microvirga vignae</name>
    <dbReference type="NCBI Taxonomy" id="1225564"/>
    <lineage>
        <taxon>Bacteria</taxon>
        <taxon>Pseudomonadati</taxon>
        <taxon>Pseudomonadota</taxon>
        <taxon>Alphaproteobacteria</taxon>
        <taxon>Hyphomicrobiales</taxon>
        <taxon>Methylobacteriaceae</taxon>
        <taxon>Microvirga</taxon>
    </lineage>
</organism>
<evidence type="ECO:0000313" key="2">
    <source>
        <dbReference type="Proteomes" id="UP000035489"/>
    </source>
</evidence>
<dbReference type="AlphaFoldDB" id="A0A0H1R4Q2"/>
<protein>
    <recommendedName>
        <fullName evidence="3">Response regulatory domain-containing protein</fullName>
    </recommendedName>
</protein>
<reference evidence="1 2" key="1">
    <citation type="submission" date="2015-05" db="EMBL/GenBank/DDBJ databases">
        <title>Draft genome sequence of Microvirga vignae strain BR3299, a novel nitrogen fixing bacteria isolated from Brazil semi-aired region.</title>
        <authorList>
            <person name="Zilli J.E."/>
            <person name="Passos S.R."/>
            <person name="Leite J."/>
            <person name="Baldani J.I."/>
            <person name="Xavier G.R."/>
            <person name="Rumjaneck N.G."/>
            <person name="Simoes-Araujo J.L."/>
        </authorList>
    </citation>
    <scope>NUCLEOTIDE SEQUENCE [LARGE SCALE GENOMIC DNA]</scope>
    <source>
        <strain evidence="1 2">BR3299</strain>
    </source>
</reference>
<comment type="caution">
    <text evidence="1">The sequence shown here is derived from an EMBL/GenBank/DDBJ whole genome shotgun (WGS) entry which is preliminary data.</text>
</comment>
<dbReference type="SUPFAM" id="SSF52172">
    <property type="entry name" value="CheY-like"/>
    <property type="match status" value="1"/>
</dbReference>
<keyword evidence="2" id="KW-1185">Reference proteome</keyword>
<dbReference type="OrthoDB" id="7210814at2"/>
<proteinExistence type="predicted"/>
<dbReference type="Proteomes" id="UP000035489">
    <property type="component" value="Unassembled WGS sequence"/>
</dbReference>
<gene>
    <name evidence="1" type="ORF">AA309_27550</name>
</gene>
<accession>A0A0H1R4Q2</accession>
<dbReference type="RefSeq" id="WP_150117800.1">
    <property type="nucleotide sequence ID" value="NZ_LCYG01000098.1"/>
</dbReference>
<dbReference type="Gene3D" id="3.40.50.2300">
    <property type="match status" value="1"/>
</dbReference>
<sequence>MEPSSVRGHAALLSRSNVRGEAVRNPLRERILILKANGDFRSSLALVLREADFAVMTAVTGERAFRLLHDWRRQVDRLYSQATLPGLIDGWILADQHHDNHPNRPAIIVVESEKGPLMMAGTYENAAPVNRC</sequence>
<evidence type="ECO:0008006" key="3">
    <source>
        <dbReference type="Google" id="ProtNLM"/>
    </source>
</evidence>
<dbReference type="PATRIC" id="fig|1225564.3.peg.7160"/>
<name>A0A0H1R4Q2_9HYPH</name>
<dbReference type="InterPro" id="IPR011006">
    <property type="entry name" value="CheY-like_superfamily"/>
</dbReference>